<evidence type="ECO:0000256" key="10">
    <source>
        <dbReference type="ARBA" id="ARBA00023034"/>
    </source>
</evidence>
<organism evidence="15 16">
    <name type="scientific">Eucalyptus globulus</name>
    <name type="common">Tasmanian blue gum</name>
    <dbReference type="NCBI Taxonomy" id="34317"/>
    <lineage>
        <taxon>Eukaryota</taxon>
        <taxon>Viridiplantae</taxon>
        <taxon>Streptophyta</taxon>
        <taxon>Embryophyta</taxon>
        <taxon>Tracheophyta</taxon>
        <taxon>Spermatophyta</taxon>
        <taxon>Magnoliopsida</taxon>
        <taxon>eudicotyledons</taxon>
        <taxon>Gunneridae</taxon>
        <taxon>Pentapetalae</taxon>
        <taxon>rosids</taxon>
        <taxon>malvids</taxon>
        <taxon>Myrtales</taxon>
        <taxon>Myrtaceae</taxon>
        <taxon>Myrtoideae</taxon>
        <taxon>Eucalypteae</taxon>
        <taxon>Eucalyptus</taxon>
    </lineage>
</organism>
<keyword evidence="5 13" id="KW-0328">Glycosyltransferase</keyword>
<comment type="similarity">
    <text evidence="4 13">Belongs to the glycosyltransferase 31 family.</text>
</comment>
<comment type="cofactor">
    <cofactor evidence="1 13">
        <name>Mn(2+)</name>
        <dbReference type="ChEBI" id="CHEBI:29035"/>
    </cofactor>
</comment>
<dbReference type="PANTHER" id="PTHR11214">
    <property type="entry name" value="BETA-1,3-N-ACETYLGLUCOSAMINYLTRANSFERASE"/>
    <property type="match status" value="1"/>
</dbReference>
<dbReference type="Proteomes" id="UP001634007">
    <property type="component" value="Unassembled WGS sequence"/>
</dbReference>
<keyword evidence="10 13" id="KW-0333">Golgi apparatus</keyword>
<dbReference type="InterPro" id="IPR002659">
    <property type="entry name" value="Glyco_trans_31"/>
</dbReference>
<protein>
    <recommendedName>
        <fullName evidence="13">Hexosyltransferase</fullName>
        <ecNumber evidence="13">2.4.1.-</ecNumber>
    </recommendedName>
</protein>
<evidence type="ECO:0000256" key="1">
    <source>
        <dbReference type="ARBA" id="ARBA00001936"/>
    </source>
</evidence>
<evidence type="ECO:0000256" key="6">
    <source>
        <dbReference type="ARBA" id="ARBA00022679"/>
    </source>
</evidence>
<keyword evidence="9" id="KW-1133">Transmembrane helix</keyword>
<keyword evidence="7" id="KW-0812">Transmembrane</keyword>
<gene>
    <name evidence="15" type="ORF">ACJRO7_025320</name>
</gene>
<dbReference type="Pfam" id="PF13334">
    <property type="entry name" value="DUF4094"/>
    <property type="match status" value="1"/>
</dbReference>
<evidence type="ECO:0000313" key="15">
    <source>
        <dbReference type="EMBL" id="KAL3736343.1"/>
    </source>
</evidence>
<dbReference type="InterPro" id="IPR025298">
    <property type="entry name" value="DUF4094"/>
</dbReference>
<accession>A0ABD3KDV7</accession>
<name>A0ABD3KDV7_EUCGL</name>
<comment type="pathway">
    <text evidence="3">Protein modification; protein glycosylation.</text>
</comment>
<evidence type="ECO:0000256" key="4">
    <source>
        <dbReference type="ARBA" id="ARBA00008661"/>
    </source>
</evidence>
<dbReference type="Gene3D" id="3.90.550.50">
    <property type="match status" value="1"/>
</dbReference>
<evidence type="ECO:0000313" key="16">
    <source>
        <dbReference type="Proteomes" id="UP001634007"/>
    </source>
</evidence>
<dbReference type="GO" id="GO:0000139">
    <property type="term" value="C:Golgi membrane"/>
    <property type="evidence" value="ECO:0007669"/>
    <property type="project" value="UniProtKB-SubCell"/>
</dbReference>
<evidence type="ECO:0000256" key="11">
    <source>
        <dbReference type="ARBA" id="ARBA00023136"/>
    </source>
</evidence>
<comment type="caution">
    <text evidence="15">The sequence shown here is derived from an EMBL/GenBank/DDBJ whole genome shotgun (WGS) entry which is preliminary data.</text>
</comment>
<dbReference type="Pfam" id="PF01762">
    <property type="entry name" value="Galactosyl_T"/>
    <property type="match status" value="1"/>
</dbReference>
<evidence type="ECO:0000256" key="13">
    <source>
        <dbReference type="RuleBase" id="RU363063"/>
    </source>
</evidence>
<keyword evidence="8" id="KW-0735">Signal-anchor</keyword>
<evidence type="ECO:0000256" key="8">
    <source>
        <dbReference type="ARBA" id="ARBA00022968"/>
    </source>
</evidence>
<dbReference type="PANTHER" id="PTHR11214:SF343">
    <property type="entry name" value="BETA-1,3-GALACTOSYLTRANSFERASE 1-RELATED"/>
    <property type="match status" value="1"/>
</dbReference>
<reference evidence="15 16" key="1">
    <citation type="submission" date="2024-11" db="EMBL/GenBank/DDBJ databases">
        <title>Chromosome-level genome assembly of Eucalyptus globulus Labill. provides insights into its genome evolution.</title>
        <authorList>
            <person name="Li X."/>
        </authorList>
    </citation>
    <scope>NUCLEOTIDE SEQUENCE [LARGE SCALE GENOMIC DNA]</scope>
    <source>
        <strain evidence="15">CL2024</strain>
        <tissue evidence="15">Fresh tender leaves</tissue>
    </source>
</reference>
<keyword evidence="16" id="KW-1185">Reference proteome</keyword>
<sequence>MSWKSRGTDSSKSLVSKKWALLLCIGCFWGGMLFSSRIETEPEARDIPRTMNEDGKLKIVSGGCTPKPKDGKHESTDILGEVSRTHHAIQTLDKTISNLEMELAAARAAQESILNGSPISDDIKISEPITKRKYLMVVGINTAFSSRKRRDSVRSTWMPQGDKRKKLEEEKGIIIRFVIGHSATSGGILDRAIEAEDKRHGDFLRLEHVEGYLELSAKTKTYFATAVALWDADFYVKVDDDVHVNIATLGATLTRHRSKPRVYIGCMKSGPVLAQKGVRYHEPEHWKFGEEGNRYFRHATGQLYAISKDLATYISINQYAVSFALGRIFLFFPSSLALTCCFSNGRHVLHKYANEDVSLGSWFIGLDAEHIDDRRLCCGTPPDCEWKAQAGNVCVASFDWSCSGICKSVERMKVVHRRCGEGENVLWSTAF</sequence>
<proteinExistence type="inferred from homology"/>
<evidence type="ECO:0000256" key="2">
    <source>
        <dbReference type="ARBA" id="ARBA00004323"/>
    </source>
</evidence>
<evidence type="ECO:0000256" key="5">
    <source>
        <dbReference type="ARBA" id="ARBA00022676"/>
    </source>
</evidence>
<comment type="subcellular location">
    <subcellularLocation>
        <location evidence="2 13">Golgi apparatus membrane</location>
        <topology evidence="2 13">Single-pass type II membrane protein</topology>
    </subcellularLocation>
</comment>
<evidence type="ECO:0000256" key="9">
    <source>
        <dbReference type="ARBA" id="ARBA00022989"/>
    </source>
</evidence>
<dbReference type="AlphaFoldDB" id="A0ABD3KDV7"/>
<dbReference type="EC" id="2.4.1.-" evidence="13"/>
<dbReference type="EMBL" id="JBJKBG010000006">
    <property type="protein sequence ID" value="KAL3736343.1"/>
    <property type="molecule type" value="Genomic_DNA"/>
</dbReference>
<evidence type="ECO:0000256" key="12">
    <source>
        <dbReference type="ARBA" id="ARBA00023211"/>
    </source>
</evidence>
<keyword evidence="12 13" id="KW-0464">Manganese</keyword>
<evidence type="ECO:0000256" key="7">
    <source>
        <dbReference type="ARBA" id="ARBA00022692"/>
    </source>
</evidence>
<keyword evidence="11" id="KW-0472">Membrane</keyword>
<dbReference type="GO" id="GO:0016757">
    <property type="term" value="F:glycosyltransferase activity"/>
    <property type="evidence" value="ECO:0007669"/>
    <property type="project" value="UniProtKB-KW"/>
</dbReference>
<evidence type="ECO:0000256" key="3">
    <source>
        <dbReference type="ARBA" id="ARBA00004922"/>
    </source>
</evidence>
<evidence type="ECO:0000259" key="14">
    <source>
        <dbReference type="Pfam" id="PF13334"/>
    </source>
</evidence>
<keyword evidence="6" id="KW-0808">Transferase</keyword>
<feature type="domain" description="DUF4094" evidence="14">
    <location>
        <begin position="16"/>
        <end position="109"/>
    </location>
</feature>